<keyword evidence="9" id="KW-0521">NADP</keyword>
<dbReference type="InterPro" id="IPR004099">
    <property type="entry name" value="Pyr_nucl-diS_OxRdtase_dimer"/>
</dbReference>
<dbReference type="Gene3D" id="3.50.50.60">
    <property type="entry name" value="FAD/NAD(P)-binding domain"/>
    <property type="match status" value="2"/>
</dbReference>
<dbReference type="eggNOG" id="COG1249">
    <property type="taxonomic scope" value="Bacteria"/>
</dbReference>
<dbReference type="RefSeq" id="WP_004938543.1">
    <property type="nucleotide sequence ID" value="NZ_BBNM01000001.1"/>
</dbReference>
<gene>
    <name evidence="16" type="ORF">BEN76_03465</name>
</gene>
<evidence type="ECO:0000256" key="7">
    <source>
        <dbReference type="ARBA" id="ARBA00022630"/>
    </source>
</evidence>
<comment type="similarity">
    <text evidence="3">Belongs to the class-I pyridine nucleotide-disulfide oxidoreductase family.</text>
</comment>
<dbReference type="PANTHER" id="PTHR22912">
    <property type="entry name" value="DISULFIDE OXIDOREDUCTASE"/>
    <property type="match status" value="1"/>
</dbReference>
<keyword evidence="11 13" id="KW-0520">NAD</keyword>
<dbReference type="EMBL" id="CP016896">
    <property type="protein sequence ID" value="APV35126.1"/>
    <property type="molecule type" value="Genomic_DNA"/>
</dbReference>
<dbReference type="NCBIfam" id="NF003585">
    <property type="entry name" value="PRK05249.1"/>
    <property type="match status" value="1"/>
</dbReference>
<feature type="binding site" evidence="13">
    <location>
        <position position="319"/>
    </location>
    <ligand>
        <name>FAD</name>
        <dbReference type="ChEBI" id="CHEBI:57692"/>
    </ligand>
</feature>
<keyword evidence="13" id="KW-0547">Nucleotide-binding</keyword>
<evidence type="ECO:0000256" key="9">
    <source>
        <dbReference type="ARBA" id="ARBA00022857"/>
    </source>
</evidence>
<dbReference type="InterPro" id="IPR036188">
    <property type="entry name" value="FAD/NAD-bd_sf"/>
</dbReference>
<accession>A0A1P8EG02</accession>
<dbReference type="Gene3D" id="3.30.390.30">
    <property type="match status" value="1"/>
</dbReference>
<comment type="subcellular location">
    <subcellularLocation>
        <location evidence="2">Cytoplasm</location>
    </subcellularLocation>
</comment>
<evidence type="ECO:0000313" key="17">
    <source>
        <dbReference type="Proteomes" id="UP000185674"/>
    </source>
</evidence>
<dbReference type="Pfam" id="PF02852">
    <property type="entry name" value="Pyr_redox_dim"/>
    <property type="match status" value="1"/>
</dbReference>
<evidence type="ECO:0000259" key="14">
    <source>
        <dbReference type="Pfam" id="PF02852"/>
    </source>
</evidence>
<evidence type="ECO:0000256" key="3">
    <source>
        <dbReference type="ARBA" id="ARBA00007532"/>
    </source>
</evidence>
<dbReference type="PRINTS" id="PR00368">
    <property type="entry name" value="FADPNR"/>
</dbReference>
<dbReference type="KEGG" id="asol:BEN76_03465"/>
<sequence>MPRKKEVVSGNFIRYDALVLGSGPAGEGAAMKLAKAGKRVAIVDIREQMGGNCTHVGTIPSKALRQTVSSIIRYQRDPMFQKVGEWKKFTMKQVLSNAHRVIQQQVSTHTRFYDRNNIDVFNGRAYIQDQNTVLVFTPEGIKETIIFDQLVIATGSRPYQPKGLDFNHKRVFDSDKILDLDYTIHKIIIYGAGVIGCEYASIFIGLNHKVDLINTQHKLLSYLDDEIADALSYHLREQGVLIRHNEQIDYLETHDDYVVLHLQSGKKIKADAILWCNGRSGNTDGLGLENVGLKPNGRGQLAVNEKYQTEVENIYAAGDVVGWPSLASAAYDQGRCAGANMSGEENVKPVTDIPTGIYTIPEISCFGKTEQELTEEKIPYEVGQSSFRHLARAQITGDTVGELKILFHRDSLEILGIHCFGNNASEIIHIGQAVMQSPNNTLKYFMETTFNYPTMAEAYRVAALNGLNRLF</sequence>
<dbReference type="GO" id="GO:0003957">
    <property type="term" value="F:NAD(P)+ transhydrogenase (Si-specific) activity"/>
    <property type="evidence" value="ECO:0007669"/>
    <property type="project" value="UniProtKB-EC"/>
</dbReference>
<feature type="binding site" evidence="13">
    <location>
        <position position="62"/>
    </location>
    <ligand>
        <name>FAD</name>
        <dbReference type="ChEBI" id="CHEBI:57692"/>
    </ligand>
</feature>
<organism evidence="16 17">
    <name type="scientific">Acinetobacter soli</name>
    <dbReference type="NCBI Taxonomy" id="487316"/>
    <lineage>
        <taxon>Bacteria</taxon>
        <taxon>Pseudomonadati</taxon>
        <taxon>Pseudomonadota</taxon>
        <taxon>Gammaproteobacteria</taxon>
        <taxon>Moraxellales</taxon>
        <taxon>Moraxellaceae</taxon>
        <taxon>Acinetobacter</taxon>
    </lineage>
</organism>
<feature type="binding site" evidence="13">
    <location>
        <begin position="154"/>
        <end position="156"/>
    </location>
    <ligand>
        <name>FAD</name>
        <dbReference type="ChEBI" id="CHEBI:57692"/>
    </ligand>
</feature>
<dbReference type="Pfam" id="PF07992">
    <property type="entry name" value="Pyr_redox_2"/>
    <property type="match status" value="1"/>
</dbReference>
<name>A0A1P8EG02_9GAMM</name>
<dbReference type="InterPro" id="IPR016156">
    <property type="entry name" value="FAD/NAD-linked_Rdtase_dimer_sf"/>
</dbReference>
<feature type="binding site" evidence="13">
    <location>
        <position position="278"/>
    </location>
    <ligand>
        <name>NAD(+)</name>
        <dbReference type="ChEBI" id="CHEBI:57540"/>
    </ligand>
</feature>
<dbReference type="AlphaFoldDB" id="A0A1P8EG02"/>
<dbReference type="SUPFAM" id="SSF55424">
    <property type="entry name" value="FAD/NAD-linked reductases, dimerisation (C-terminal) domain"/>
    <property type="match status" value="1"/>
</dbReference>
<dbReference type="Proteomes" id="UP000185674">
    <property type="component" value="Chromosome"/>
</dbReference>
<dbReference type="GO" id="GO:0006103">
    <property type="term" value="P:2-oxoglutarate metabolic process"/>
    <property type="evidence" value="ECO:0007669"/>
    <property type="project" value="TreeGrafter"/>
</dbReference>
<keyword evidence="10" id="KW-0560">Oxidoreductase</keyword>
<evidence type="ECO:0000256" key="6">
    <source>
        <dbReference type="ARBA" id="ARBA00022490"/>
    </source>
</evidence>
<dbReference type="STRING" id="487316.BEN76_03465"/>
<evidence type="ECO:0000259" key="15">
    <source>
        <dbReference type="Pfam" id="PF07992"/>
    </source>
</evidence>
<dbReference type="GO" id="GO:0050660">
    <property type="term" value="F:flavin adenine dinucleotide binding"/>
    <property type="evidence" value="ECO:0007669"/>
    <property type="project" value="TreeGrafter"/>
</dbReference>
<evidence type="ECO:0000256" key="4">
    <source>
        <dbReference type="ARBA" id="ARBA00012772"/>
    </source>
</evidence>
<evidence type="ECO:0000256" key="1">
    <source>
        <dbReference type="ARBA" id="ARBA00002842"/>
    </source>
</evidence>
<evidence type="ECO:0000256" key="2">
    <source>
        <dbReference type="ARBA" id="ARBA00004496"/>
    </source>
</evidence>
<proteinExistence type="inferred from homology"/>
<protein>
    <recommendedName>
        <fullName evidence="5">Soluble pyridine nucleotide transhydrogenase</fullName>
        <ecNumber evidence="4">1.6.1.1</ecNumber>
    </recommendedName>
    <alternativeName>
        <fullName evidence="12">NAD(P)(+) transhydrogenase [B-specific]</fullName>
    </alternativeName>
</protein>
<evidence type="ECO:0000256" key="11">
    <source>
        <dbReference type="ARBA" id="ARBA00023027"/>
    </source>
</evidence>
<keyword evidence="6" id="KW-0963">Cytoplasm</keyword>
<dbReference type="FunFam" id="3.30.390.30:FF:000002">
    <property type="entry name" value="Soluble pyridine nucleotide transhydrogenase"/>
    <property type="match status" value="1"/>
</dbReference>
<feature type="domain" description="FAD/NAD(P)-binding" evidence="15">
    <location>
        <begin position="15"/>
        <end position="334"/>
    </location>
</feature>
<evidence type="ECO:0000256" key="5">
    <source>
        <dbReference type="ARBA" id="ARBA00016603"/>
    </source>
</evidence>
<dbReference type="PIRSF" id="PIRSF000350">
    <property type="entry name" value="Mercury_reductase_MerA"/>
    <property type="match status" value="1"/>
</dbReference>
<evidence type="ECO:0000256" key="8">
    <source>
        <dbReference type="ARBA" id="ARBA00022827"/>
    </source>
</evidence>
<evidence type="ECO:0000256" key="10">
    <source>
        <dbReference type="ARBA" id="ARBA00023002"/>
    </source>
</evidence>
<comment type="cofactor">
    <cofactor evidence="13">
        <name>FAD</name>
        <dbReference type="ChEBI" id="CHEBI:57692"/>
    </cofactor>
    <text evidence="13">Binds 1 FAD per subunit.</text>
</comment>
<dbReference type="SUPFAM" id="SSF51905">
    <property type="entry name" value="FAD/NAD(P)-binding domain"/>
    <property type="match status" value="1"/>
</dbReference>
<evidence type="ECO:0000256" key="13">
    <source>
        <dbReference type="PIRSR" id="PIRSR000350-3"/>
    </source>
</evidence>
<dbReference type="GO" id="GO:0005829">
    <property type="term" value="C:cytosol"/>
    <property type="evidence" value="ECO:0007669"/>
    <property type="project" value="TreeGrafter"/>
</dbReference>
<evidence type="ECO:0000256" key="12">
    <source>
        <dbReference type="ARBA" id="ARBA00031183"/>
    </source>
</evidence>
<dbReference type="PANTHER" id="PTHR22912:SF93">
    <property type="entry name" value="SOLUBLE PYRIDINE NUCLEOTIDE TRANSHYDROGENASE"/>
    <property type="match status" value="1"/>
</dbReference>
<dbReference type="InterPro" id="IPR050151">
    <property type="entry name" value="Class-I_Pyr_Nuc-Dis_Oxidored"/>
</dbReference>
<dbReference type="InterPro" id="IPR023753">
    <property type="entry name" value="FAD/NAD-binding_dom"/>
</dbReference>
<feature type="domain" description="Pyridine nucleotide-disulphide oxidoreductase dimerisation" evidence="14">
    <location>
        <begin position="353"/>
        <end position="462"/>
    </location>
</feature>
<evidence type="ECO:0000313" key="16">
    <source>
        <dbReference type="EMBL" id="APV35126.1"/>
    </source>
</evidence>
<keyword evidence="7" id="KW-0285">Flavoprotein</keyword>
<dbReference type="GO" id="GO:0004148">
    <property type="term" value="F:dihydrolipoyl dehydrogenase (NADH) activity"/>
    <property type="evidence" value="ECO:0007669"/>
    <property type="project" value="TreeGrafter"/>
</dbReference>
<comment type="function">
    <text evidence="1">Conversion of NADPH, generated by peripheral catabolic pathways, to NADH, which can enter the respiratory chain for energy generation.</text>
</comment>
<dbReference type="InterPro" id="IPR001100">
    <property type="entry name" value="Pyr_nuc-diS_OxRdtase"/>
</dbReference>
<dbReference type="EC" id="1.6.1.1" evidence="4"/>
<dbReference type="PRINTS" id="PR00411">
    <property type="entry name" value="PNDRDTASEI"/>
</dbReference>
<keyword evidence="8 13" id="KW-0274">FAD</keyword>
<reference evidence="16 17" key="1">
    <citation type="submission" date="2016-08" db="EMBL/GenBank/DDBJ databases">
        <title>Complete genome sequence of Acinetobacter baylyi strain GFJ2.</title>
        <authorList>
            <person name="Tabata M."/>
            <person name="Kuboki S."/>
            <person name="Gibu N."/>
            <person name="Kinouchi Y."/>
            <person name="Vangnai A."/>
            <person name="Kasai D."/>
            <person name="Fukuda M."/>
        </authorList>
    </citation>
    <scope>NUCLEOTIDE SEQUENCE [LARGE SCALE GENOMIC DNA]</scope>
    <source>
        <strain evidence="16 17">GFJ2</strain>
    </source>
</reference>
<dbReference type="FunFam" id="3.50.50.60:FF:000008">
    <property type="entry name" value="Soluble pyridine nucleotide transhydrogenase"/>
    <property type="match status" value="1"/>
</dbReference>
<feature type="binding site" evidence="13">
    <location>
        <begin position="191"/>
        <end position="198"/>
    </location>
    <ligand>
        <name>NAD(+)</name>
        <dbReference type="ChEBI" id="CHEBI:57540"/>
    </ligand>
</feature>